<keyword evidence="6" id="KW-1185">Reference proteome</keyword>
<keyword evidence="3" id="KW-0408">Iron</keyword>
<proteinExistence type="predicted"/>
<name>A0ABM8AVD0_9BACT</name>
<sequence length="376" mass="42389">MSIDNLFPPITEENAAELERFGKLLKRTWPLKSKHREHLKYDIRDMSRGLTVDRSKRRKEYMTDDKYLSPYLHYFLPWNLYRMSRLFTGLELDIPENGQVADIGTGPLTAVIALWMARPHLRGRKLNFTCLDLAPKSMQVGLKLFQAMAGEDSPWRIKTVKAGFLDHLRTKPDLLIAANTFNELDWSGRTARPQAEGIAKHFAASVSDTGRVLVIETGVRLTGRIIAELRSSLLANGFSPIAPCPHDGDCPMPALGQGTSWCHFNFSVKDVPAWLEAMSKDARLEKDNVTLNFLYLSRKGGTNWGAVRAISEPFKLHGNRGQYACSDRGLTLIDYAPGTRPLQPGQSFAPNWPERPKTDLKSKALILPYKQKPDTK</sequence>
<evidence type="ECO:0000313" key="6">
    <source>
        <dbReference type="Proteomes" id="UP001061361"/>
    </source>
</evidence>
<dbReference type="Pfam" id="PF09243">
    <property type="entry name" value="Rsm22"/>
    <property type="match status" value="1"/>
</dbReference>
<evidence type="ECO:0000256" key="1">
    <source>
        <dbReference type="ARBA" id="ARBA00022723"/>
    </source>
</evidence>
<evidence type="ECO:0000313" key="5">
    <source>
        <dbReference type="EMBL" id="BDQ35252.1"/>
    </source>
</evidence>
<dbReference type="InterPro" id="IPR029063">
    <property type="entry name" value="SAM-dependent_MTases_sf"/>
</dbReference>
<evidence type="ECO:0000256" key="2">
    <source>
        <dbReference type="ARBA" id="ARBA00022946"/>
    </source>
</evidence>
<evidence type="ECO:0008006" key="7">
    <source>
        <dbReference type="Google" id="ProtNLM"/>
    </source>
</evidence>
<dbReference type="EMBL" id="AP026708">
    <property type="protein sequence ID" value="BDQ35252.1"/>
    <property type="molecule type" value="Genomic_DNA"/>
</dbReference>
<dbReference type="SUPFAM" id="SSF53335">
    <property type="entry name" value="S-adenosyl-L-methionine-dependent methyltransferases"/>
    <property type="match status" value="1"/>
</dbReference>
<dbReference type="RefSeq" id="WP_264982139.1">
    <property type="nucleotide sequence ID" value="NZ_AP026708.1"/>
</dbReference>
<dbReference type="Gene3D" id="3.40.50.150">
    <property type="entry name" value="Vaccinia Virus protein VP39"/>
    <property type="match status" value="1"/>
</dbReference>
<reference evidence="5" key="1">
    <citation type="submission" date="2022-08" db="EMBL/GenBank/DDBJ databases">
        <title>Genome Sequence of the sulphate-reducing bacterium, Pseudodesulfovibrio portus JCM14722.</title>
        <authorList>
            <person name="Kondo R."/>
            <person name="Kataoka T."/>
        </authorList>
    </citation>
    <scope>NUCLEOTIDE SEQUENCE</scope>
    <source>
        <strain evidence="5">JCM 14722</strain>
    </source>
</reference>
<organism evidence="5 6">
    <name type="scientific">Pseudodesulfovibrio portus</name>
    <dbReference type="NCBI Taxonomy" id="231439"/>
    <lineage>
        <taxon>Bacteria</taxon>
        <taxon>Pseudomonadati</taxon>
        <taxon>Thermodesulfobacteriota</taxon>
        <taxon>Desulfovibrionia</taxon>
        <taxon>Desulfovibrionales</taxon>
        <taxon>Desulfovibrionaceae</taxon>
    </lineage>
</organism>
<evidence type="ECO:0000256" key="3">
    <source>
        <dbReference type="ARBA" id="ARBA00023004"/>
    </source>
</evidence>
<keyword evidence="4" id="KW-0411">Iron-sulfur</keyword>
<keyword evidence="2" id="KW-0809">Transit peptide</keyword>
<keyword evidence="1" id="KW-0479">Metal-binding</keyword>
<gene>
    <name evidence="5" type="ORF">JCM14722_27940</name>
</gene>
<accession>A0ABM8AVD0</accession>
<dbReference type="Proteomes" id="UP001061361">
    <property type="component" value="Chromosome"/>
</dbReference>
<protein>
    <recommendedName>
        <fullName evidence="7">Ribosomal small subunit Rsm22</fullName>
    </recommendedName>
</protein>
<dbReference type="InterPro" id="IPR015324">
    <property type="entry name" value="Ribosomal_Rsm22-like"/>
</dbReference>
<evidence type="ECO:0000256" key="4">
    <source>
        <dbReference type="ARBA" id="ARBA00023014"/>
    </source>
</evidence>